<feature type="signal peptide" evidence="1">
    <location>
        <begin position="1"/>
        <end position="30"/>
    </location>
</feature>
<reference evidence="2" key="2">
    <citation type="journal article" date="2023" name="Science">
        <title>Genomic signatures of disease resistance in endangered staghorn corals.</title>
        <authorList>
            <person name="Vollmer S.V."/>
            <person name="Selwyn J.D."/>
            <person name="Despard B.A."/>
            <person name="Roesel C.L."/>
        </authorList>
    </citation>
    <scope>NUCLEOTIDE SEQUENCE</scope>
    <source>
        <strain evidence="2">K2</strain>
    </source>
</reference>
<evidence type="ECO:0000256" key="1">
    <source>
        <dbReference type="SAM" id="SignalP"/>
    </source>
</evidence>
<proteinExistence type="predicted"/>
<reference evidence="2" key="1">
    <citation type="journal article" date="2023" name="G3 (Bethesda)">
        <title>Whole genome assembly and annotation of the endangered Caribbean coral Acropora cervicornis.</title>
        <authorList>
            <person name="Selwyn J.D."/>
            <person name="Vollmer S.V."/>
        </authorList>
    </citation>
    <scope>NUCLEOTIDE SEQUENCE</scope>
    <source>
        <strain evidence="2">K2</strain>
    </source>
</reference>
<keyword evidence="3" id="KW-1185">Reference proteome</keyword>
<sequence length="109" mass="11932">MGFVHSPVVPAVLAFLVVLFGIGTLEPAQAQSTAGIPAITQPTPSLLQPLTANSFLLYSTRWNCTPSVAVVDGMLTLSSVKILPTYFLFYLRRLLLSNVMIMKEMLYEV</sequence>
<feature type="non-terminal residue" evidence="2">
    <location>
        <position position="1"/>
    </location>
</feature>
<evidence type="ECO:0000313" key="2">
    <source>
        <dbReference type="EMBL" id="KAK2551221.1"/>
    </source>
</evidence>
<dbReference type="Proteomes" id="UP001249851">
    <property type="component" value="Unassembled WGS sequence"/>
</dbReference>
<gene>
    <name evidence="2" type="ORF">P5673_027985</name>
</gene>
<accession>A0AAD9UV83</accession>
<comment type="caution">
    <text evidence="2">The sequence shown here is derived from an EMBL/GenBank/DDBJ whole genome shotgun (WGS) entry which is preliminary data.</text>
</comment>
<dbReference type="EMBL" id="JARQWQ010000100">
    <property type="protein sequence ID" value="KAK2551221.1"/>
    <property type="molecule type" value="Genomic_DNA"/>
</dbReference>
<dbReference type="AlphaFoldDB" id="A0AAD9UV83"/>
<evidence type="ECO:0000313" key="3">
    <source>
        <dbReference type="Proteomes" id="UP001249851"/>
    </source>
</evidence>
<keyword evidence="1" id="KW-0732">Signal</keyword>
<protein>
    <submittedName>
        <fullName evidence="2">Uncharacterized protein</fullName>
    </submittedName>
</protein>
<feature type="chain" id="PRO_5041931873" evidence="1">
    <location>
        <begin position="31"/>
        <end position="109"/>
    </location>
</feature>
<organism evidence="2 3">
    <name type="scientific">Acropora cervicornis</name>
    <name type="common">Staghorn coral</name>
    <dbReference type="NCBI Taxonomy" id="6130"/>
    <lineage>
        <taxon>Eukaryota</taxon>
        <taxon>Metazoa</taxon>
        <taxon>Cnidaria</taxon>
        <taxon>Anthozoa</taxon>
        <taxon>Hexacorallia</taxon>
        <taxon>Scleractinia</taxon>
        <taxon>Astrocoeniina</taxon>
        <taxon>Acroporidae</taxon>
        <taxon>Acropora</taxon>
    </lineage>
</organism>
<name>A0AAD9UV83_ACRCE</name>